<dbReference type="Gene3D" id="3.40.50.1110">
    <property type="entry name" value="SGNH hydrolase"/>
    <property type="match status" value="1"/>
</dbReference>
<keyword evidence="1" id="KW-0472">Membrane</keyword>
<evidence type="ECO:0000256" key="1">
    <source>
        <dbReference type="SAM" id="Phobius"/>
    </source>
</evidence>
<reference evidence="4" key="1">
    <citation type="submission" date="2017-02" db="EMBL/GenBank/DDBJ databases">
        <authorList>
            <person name="Varghese N."/>
            <person name="Submissions S."/>
        </authorList>
    </citation>
    <scope>NUCLEOTIDE SEQUENCE [LARGE SCALE GENOMIC DNA]</scope>
    <source>
        <strain evidence="4">DSM 22270</strain>
    </source>
</reference>
<dbReference type="STRING" id="651661.SAMN05660293_04490"/>
<dbReference type="InterPro" id="IPR013830">
    <property type="entry name" value="SGNH_hydro"/>
</dbReference>
<gene>
    <name evidence="3" type="ORF">SAMN05660293_04490</name>
</gene>
<dbReference type="OrthoDB" id="9790057at2"/>
<keyword evidence="4" id="KW-1185">Reference proteome</keyword>
<accession>A0A1T5GWU0</accession>
<keyword evidence="1" id="KW-1133">Transmembrane helix</keyword>
<evidence type="ECO:0000259" key="2">
    <source>
        <dbReference type="Pfam" id="PF13472"/>
    </source>
</evidence>
<protein>
    <submittedName>
        <fullName evidence="3">Lysophospholipase L1</fullName>
    </submittedName>
</protein>
<evidence type="ECO:0000313" key="3">
    <source>
        <dbReference type="EMBL" id="SKC12922.1"/>
    </source>
</evidence>
<feature type="transmembrane region" description="Helical" evidence="1">
    <location>
        <begin position="6"/>
        <end position="28"/>
    </location>
</feature>
<sequence length="213" mass="24351">MKMRKWLIASIALNAFLIISICIFGYIYRDKIMQRFVALKGNPTIIMYGNSITAQGKWTSLLDRTDVMNNGLPGMSTYHFLQLLPSHVIDLHPKICFVKGGINDITVGVSQQRMQGYYKAILDQILENKIIPVVTLTIYEQNDPASKKEVDTLNAFLIHYCRQHNVEYIDLNYFISDSTGLKAEYAVDKTHLNEKAYEIWAGEINKVLEKKGI</sequence>
<organism evidence="3 4">
    <name type="scientific">Dyadobacter psychrophilus</name>
    <dbReference type="NCBI Taxonomy" id="651661"/>
    <lineage>
        <taxon>Bacteria</taxon>
        <taxon>Pseudomonadati</taxon>
        <taxon>Bacteroidota</taxon>
        <taxon>Cytophagia</taxon>
        <taxon>Cytophagales</taxon>
        <taxon>Spirosomataceae</taxon>
        <taxon>Dyadobacter</taxon>
    </lineage>
</organism>
<dbReference type="Proteomes" id="UP000190897">
    <property type="component" value="Unassembled WGS sequence"/>
</dbReference>
<dbReference type="SUPFAM" id="SSF52266">
    <property type="entry name" value="SGNH hydrolase"/>
    <property type="match status" value="1"/>
</dbReference>
<dbReference type="PANTHER" id="PTHR30383">
    <property type="entry name" value="THIOESTERASE 1/PROTEASE 1/LYSOPHOSPHOLIPASE L1"/>
    <property type="match status" value="1"/>
</dbReference>
<name>A0A1T5GWU0_9BACT</name>
<dbReference type="InterPro" id="IPR036514">
    <property type="entry name" value="SGNH_hydro_sf"/>
</dbReference>
<dbReference type="EMBL" id="FUZA01000007">
    <property type="protein sequence ID" value="SKC12922.1"/>
    <property type="molecule type" value="Genomic_DNA"/>
</dbReference>
<proteinExistence type="predicted"/>
<dbReference type="GO" id="GO:0004622">
    <property type="term" value="F:phosphatidylcholine lysophospholipase activity"/>
    <property type="evidence" value="ECO:0007669"/>
    <property type="project" value="TreeGrafter"/>
</dbReference>
<dbReference type="AlphaFoldDB" id="A0A1T5GWU0"/>
<evidence type="ECO:0000313" key="4">
    <source>
        <dbReference type="Proteomes" id="UP000190897"/>
    </source>
</evidence>
<feature type="domain" description="SGNH hydrolase-type esterase" evidence="2">
    <location>
        <begin position="49"/>
        <end position="199"/>
    </location>
</feature>
<dbReference type="PANTHER" id="PTHR30383:SF5">
    <property type="entry name" value="SGNH HYDROLASE-TYPE ESTERASE DOMAIN-CONTAINING PROTEIN"/>
    <property type="match status" value="1"/>
</dbReference>
<keyword evidence="1" id="KW-0812">Transmembrane</keyword>
<dbReference type="InterPro" id="IPR051532">
    <property type="entry name" value="Ester_Hydrolysis_Enzymes"/>
</dbReference>
<dbReference type="Pfam" id="PF13472">
    <property type="entry name" value="Lipase_GDSL_2"/>
    <property type="match status" value="1"/>
</dbReference>